<accession>A0A5C1QQE9</accession>
<dbReference type="KEGG" id="ock:EXM22_16115"/>
<gene>
    <name evidence="3" type="ORF">EXM22_16115</name>
</gene>
<dbReference type="Pfam" id="PF03050">
    <property type="entry name" value="DDE_Tnp_IS66"/>
    <property type="match status" value="1"/>
</dbReference>
<keyword evidence="4" id="KW-1185">Reference proteome</keyword>
<proteinExistence type="predicted"/>
<sequence length="214" mass="24401">MATRPMKLLLMAMTTSFMLAVWLMPAGSLSRMPRRQRAGSAQIAVKKIKEIYRIESRLRDKDLDESEFLNQRKTQIQPLLDDLKSWLDDKAEKVRPSTATGKAVSYTLGQWSKIIRFLDSPYLTPDNNTAEQSIKPFVVGRKNWLFSGSPTGAKASSLFYSLIETAKANDLNPYGYLYWIFEQYAGKGDNFDNETLLPWKCDKEAIKKVAFKGL</sequence>
<dbReference type="InterPro" id="IPR004291">
    <property type="entry name" value="Transposase_IS66_central"/>
</dbReference>
<dbReference type="Pfam" id="PF13817">
    <property type="entry name" value="DDE_Tnp_IS66_C"/>
    <property type="match status" value="1"/>
</dbReference>
<protein>
    <submittedName>
        <fullName evidence="3">Transposase</fullName>
    </submittedName>
</protein>
<feature type="domain" description="Transposase IS66 C-terminal" evidence="2">
    <location>
        <begin position="161"/>
        <end position="199"/>
    </location>
</feature>
<dbReference type="PANTHER" id="PTHR33678">
    <property type="entry name" value="BLL1576 PROTEIN"/>
    <property type="match status" value="1"/>
</dbReference>
<evidence type="ECO:0000259" key="1">
    <source>
        <dbReference type="Pfam" id="PF03050"/>
    </source>
</evidence>
<dbReference type="Proteomes" id="UP000324209">
    <property type="component" value="Chromosome"/>
</dbReference>
<feature type="domain" description="Transposase IS66 central" evidence="1">
    <location>
        <begin position="37"/>
        <end position="154"/>
    </location>
</feature>
<dbReference type="OrthoDB" id="371042at2"/>
<dbReference type="InterPro" id="IPR039552">
    <property type="entry name" value="IS66_C"/>
</dbReference>
<evidence type="ECO:0000313" key="3">
    <source>
        <dbReference type="EMBL" id="QEN09429.1"/>
    </source>
</evidence>
<organism evidence="3 4">
    <name type="scientific">Oceanispirochaeta crateris</name>
    <dbReference type="NCBI Taxonomy" id="2518645"/>
    <lineage>
        <taxon>Bacteria</taxon>
        <taxon>Pseudomonadati</taxon>
        <taxon>Spirochaetota</taxon>
        <taxon>Spirochaetia</taxon>
        <taxon>Spirochaetales</taxon>
        <taxon>Spirochaetaceae</taxon>
        <taxon>Oceanispirochaeta</taxon>
    </lineage>
</organism>
<dbReference type="EMBL" id="CP036150">
    <property type="protein sequence ID" value="QEN09429.1"/>
    <property type="molecule type" value="Genomic_DNA"/>
</dbReference>
<reference evidence="3 4" key="1">
    <citation type="submission" date="2019-02" db="EMBL/GenBank/DDBJ databases">
        <title>Complete Genome Sequence and Methylome Analysis of free living Spirochaetas.</title>
        <authorList>
            <person name="Fomenkov A."/>
            <person name="Dubinina G."/>
            <person name="Leshcheva N."/>
            <person name="Mikheeva N."/>
            <person name="Grabovich M."/>
            <person name="Vincze T."/>
            <person name="Roberts R.J."/>
        </authorList>
    </citation>
    <scope>NUCLEOTIDE SEQUENCE [LARGE SCALE GENOMIC DNA]</scope>
    <source>
        <strain evidence="3 4">K2</strain>
    </source>
</reference>
<evidence type="ECO:0000259" key="2">
    <source>
        <dbReference type="Pfam" id="PF13817"/>
    </source>
</evidence>
<dbReference type="AlphaFoldDB" id="A0A5C1QQE9"/>
<dbReference type="InterPro" id="IPR052344">
    <property type="entry name" value="Transposase-related"/>
</dbReference>
<evidence type="ECO:0000313" key="4">
    <source>
        <dbReference type="Proteomes" id="UP000324209"/>
    </source>
</evidence>
<name>A0A5C1QQE9_9SPIO</name>